<keyword evidence="1" id="KW-0472">Membrane</keyword>
<proteinExistence type="predicted"/>
<organism evidence="2 3">
    <name type="scientific">Marinococcus luteus</name>
    <dbReference type="NCBI Taxonomy" id="1122204"/>
    <lineage>
        <taxon>Bacteria</taxon>
        <taxon>Bacillati</taxon>
        <taxon>Bacillota</taxon>
        <taxon>Bacilli</taxon>
        <taxon>Bacillales</taxon>
        <taxon>Bacillaceae</taxon>
        <taxon>Marinococcus</taxon>
    </lineage>
</organism>
<evidence type="ECO:0000313" key="2">
    <source>
        <dbReference type="EMBL" id="SDW42562.1"/>
    </source>
</evidence>
<name>A0A1H2TFA2_9BACI</name>
<accession>A0A1H2TFA2</accession>
<evidence type="ECO:0000256" key="1">
    <source>
        <dbReference type="SAM" id="Phobius"/>
    </source>
</evidence>
<evidence type="ECO:0000313" key="3">
    <source>
        <dbReference type="Proteomes" id="UP000199488"/>
    </source>
</evidence>
<sequence>MTKKKIFDFDNDFGEIQNDLANSQNRLRQNNIKSKTNSLELQQLQKELESLTGQESESSSFSQLPKNDINYDKQYFLNFSEQTHREIEKEINTNANLLSPLTKTDYFVAFAIGLVGVLVDMFLVKLPKDINYLGKYHQKGSALTSEIKKIGGEGGDFKNIITKLEKTFKVNYDASTSKRFNNYQGDVNGFYPKTHRMMSLGHDPFFGLLFGTLDIWNDSLTFIDSKGIIHSVDMSHLGKASLNDKIFAPLLWLGHLLSDACTKMGLPVPGWGFTQLLQFGSLGENDRTFADIARWMYVEGYDLRHFLTMSTVPGSIELLNRLYHKKTSDPYETPGLYLDRNLDELEQNIRLEKMLFISHSVAASGNVAKIIMKRGNPLSFNMPVWLGLIKQSVQFTLIETRNKDAEKAVRNRNKINNTWNNL</sequence>
<protein>
    <submittedName>
        <fullName evidence="2">Uncharacterized protein</fullName>
    </submittedName>
</protein>
<feature type="transmembrane region" description="Helical" evidence="1">
    <location>
        <begin position="106"/>
        <end position="126"/>
    </location>
</feature>
<gene>
    <name evidence="2" type="ORF">SAMN05421781_1374</name>
</gene>
<keyword evidence="3" id="KW-1185">Reference proteome</keyword>
<dbReference type="RefSeq" id="WP_091612862.1">
    <property type="nucleotide sequence ID" value="NZ_FNNC01000002.1"/>
</dbReference>
<dbReference type="AlphaFoldDB" id="A0A1H2TFA2"/>
<dbReference type="STRING" id="1122204.SAMN05421781_1374"/>
<dbReference type="OrthoDB" id="3193516at2"/>
<dbReference type="EMBL" id="FNNC01000002">
    <property type="protein sequence ID" value="SDW42562.1"/>
    <property type="molecule type" value="Genomic_DNA"/>
</dbReference>
<keyword evidence="1" id="KW-0812">Transmembrane</keyword>
<keyword evidence="1" id="KW-1133">Transmembrane helix</keyword>
<dbReference type="Proteomes" id="UP000199488">
    <property type="component" value="Unassembled WGS sequence"/>
</dbReference>
<reference evidence="2 3" key="1">
    <citation type="submission" date="2016-10" db="EMBL/GenBank/DDBJ databases">
        <authorList>
            <person name="de Groot N.N."/>
        </authorList>
    </citation>
    <scope>NUCLEOTIDE SEQUENCE [LARGE SCALE GENOMIC DNA]</scope>
    <source>
        <strain evidence="2 3">DSM 23126</strain>
    </source>
</reference>